<dbReference type="InterPro" id="IPR029058">
    <property type="entry name" value="AB_hydrolase_fold"/>
</dbReference>
<accession>H1Y0P0</accession>
<dbReference type="EMBL" id="CM001403">
    <property type="protein sequence ID" value="EHQ28780.1"/>
    <property type="molecule type" value="Genomic_DNA"/>
</dbReference>
<dbReference type="InterPro" id="IPR050300">
    <property type="entry name" value="GDXG_lipolytic_enzyme"/>
</dbReference>
<dbReference type="SUPFAM" id="SSF53474">
    <property type="entry name" value="alpha/beta-Hydrolases"/>
    <property type="match status" value="1"/>
</dbReference>
<evidence type="ECO:0000313" key="4">
    <source>
        <dbReference type="Proteomes" id="UP000002774"/>
    </source>
</evidence>
<sequence>MLKPIQYFYCLLFAGVITACKNTDNVVNTPYVCPKLRFTTEQFTVVASTVLYGQATDYLGKNQNLLMDIDQPSADTLAHRPLIIYCHGGGFISGTRNNAWAVKFCQSFAKRGYVAASIDYRLGIGSGDDADVISAQVRAVQDAKAAVRYFKQTAIEQGNPYRIDTAQIYIAGESSGAVLALQMAYLRSNTDFADVGDPAILGALNGIEGSATLPYSSQIAGVISLSGGILDLNWLYNSTVPLIMVHSSNDAVMPYKTAIASPYTETKIYGSFSIDSASISLKLNSAFHTFSNAGTAPYISSTKYADSTIKYVSQELYGLIDCQRLGRR</sequence>
<dbReference type="eggNOG" id="COG2272">
    <property type="taxonomic scope" value="Bacteria"/>
</dbReference>
<dbReference type="STRING" id="714943.Mucpa_4695"/>
<gene>
    <name evidence="3" type="ORF">Mucpa_4695</name>
</gene>
<protein>
    <submittedName>
        <fullName evidence="3">Carboxylesterase type B</fullName>
    </submittedName>
</protein>
<organism evidence="3 4">
    <name type="scientific">Mucilaginibacter paludis DSM 18603</name>
    <dbReference type="NCBI Taxonomy" id="714943"/>
    <lineage>
        <taxon>Bacteria</taxon>
        <taxon>Pseudomonadati</taxon>
        <taxon>Bacteroidota</taxon>
        <taxon>Sphingobacteriia</taxon>
        <taxon>Sphingobacteriales</taxon>
        <taxon>Sphingobacteriaceae</taxon>
        <taxon>Mucilaginibacter</taxon>
    </lineage>
</organism>
<dbReference type="OrthoDB" id="9777975at2"/>
<reference evidence="3" key="1">
    <citation type="submission" date="2011-09" db="EMBL/GenBank/DDBJ databases">
        <title>The permanent draft genome of Mucilaginibacter paludis DSM 18603.</title>
        <authorList>
            <consortium name="US DOE Joint Genome Institute (JGI-PGF)"/>
            <person name="Lucas S."/>
            <person name="Han J."/>
            <person name="Lapidus A."/>
            <person name="Bruce D."/>
            <person name="Goodwin L."/>
            <person name="Pitluck S."/>
            <person name="Peters L."/>
            <person name="Kyrpides N."/>
            <person name="Mavromatis K."/>
            <person name="Ivanova N."/>
            <person name="Mikhailova N."/>
            <person name="Held B."/>
            <person name="Detter J.C."/>
            <person name="Tapia R."/>
            <person name="Han C."/>
            <person name="Land M."/>
            <person name="Hauser L."/>
            <person name="Markowitz V."/>
            <person name="Cheng J.-F."/>
            <person name="Hugenholtz P."/>
            <person name="Woyke T."/>
            <person name="Wu D."/>
            <person name="Tindall B."/>
            <person name="Brambilla E."/>
            <person name="Klenk H.-P."/>
            <person name="Eisen J.A."/>
        </authorList>
    </citation>
    <scope>NUCLEOTIDE SEQUENCE [LARGE SCALE GENOMIC DNA]</scope>
    <source>
        <strain evidence="3">DSM 18603</strain>
    </source>
</reference>
<name>H1Y0P0_9SPHI</name>
<dbReference type="HOGENOM" id="CLU_846832_0_0_10"/>
<dbReference type="PROSITE" id="PS51257">
    <property type="entry name" value="PROKAR_LIPOPROTEIN"/>
    <property type="match status" value="1"/>
</dbReference>
<keyword evidence="1" id="KW-0378">Hydrolase</keyword>
<evidence type="ECO:0000313" key="3">
    <source>
        <dbReference type="EMBL" id="EHQ28780.1"/>
    </source>
</evidence>
<keyword evidence="4" id="KW-1185">Reference proteome</keyword>
<dbReference type="Pfam" id="PF20434">
    <property type="entry name" value="BD-FAE"/>
    <property type="match status" value="1"/>
</dbReference>
<dbReference type="RefSeq" id="WP_008509694.1">
    <property type="nucleotide sequence ID" value="NZ_CM001403.1"/>
</dbReference>
<dbReference type="Proteomes" id="UP000002774">
    <property type="component" value="Chromosome"/>
</dbReference>
<dbReference type="GO" id="GO:0016787">
    <property type="term" value="F:hydrolase activity"/>
    <property type="evidence" value="ECO:0007669"/>
    <property type="project" value="UniProtKB-KW"/>
</dbReference>
<evidence type="ECO:0000259" key="2">
    <source>
        <dbReference type="Pfam" id="PF20434"/>
    </source>
</evidence>
<dbReference type="PANTHER" id="PTHR48081">
    <property type="entry name" value="AB HYDROLASE SUPERFAMILY PROTEIN C4A8.06C"/>
    <property type="match status" value="1"/>
</dbReference>
<dbReference type="Gene3D" id="3.40.50.1820">
    <property type="entry name" value="alpha/beta hydrolase"/>
    <property type="match status" value="1"/>
</dbReference>
<evidence type="ECO:0000256" key="1">
    <source>
        <dbReference type="ARBA" id="ARBA00022801"/>
    </source>
</evidence>
<feature type="domain" description="BD-FAE-like" evidence="2">
    <location>
        <begin position="67"/>
        <end position="192"/>
    </location>
</feature>
<dbReference type="AlphaFoldDB" id="H1Y0P0"/>
<dbReference type="InterPro" id="IPR049492">
    <property type="entry name" value="BD-FAE-like_dom"/>
</dbReference>
<proteinExistence type="predicted"/>